<evidence type="ECO:0000313" key="2">
    <source>
        <dbReference type="EMBL" id="MCY6370864.1"/>
    </source>
</evidence>
<dbReference type="Pfam" id="PF13354">
    <property type="entry name" value="Beta-lactamase2"/>
    <property type="match status" value="1"/>
</dbReference>
<dbReference type="GO" id="GO:0016787">
    <property type="term" value="F:hydrolase activity"/>
    <property type="evidence" value="ECO:0007669"/>
    <property type="project" value="UniProtKB-KW"/>
</dbReference>
<keyword evidence="2" id="KW-0378">Hydrolase</keyword>
<organism evidence="2 3">
    <name type="scientific">Clostridium ganghwense</name>
    <dbReference type="NCBI Taxonomy" id="312089"/>
    <lineage>
        <taxon>Bacteria</taxon>
        <taxon>Bacillati</taxon>
        <taxon>Bacillota</taxon>
        <taxon>Clostridia</taxon>
        <taxon>Eubacteriales</taxon>
        <taxon>Clostridiaceae</taxon>
        <taxon>Clostridium</taxon>
    </lineage>
</organism>
<dbReference type="Gene3D" id="3.40.710.10">
    <property type="entry name" value="DD-peptidase/beta-lactamase superfamily"/>
    <property type="match status" value="1"/>
</dbReference>
<reference evidence="2" key="1">
    <citation type="submission" date="2022-12" db="EMBL/GenBank/DDBJ databases">
        <authorList>
            <person name="Wang J."/>
        </authorList>
    </citation>
    <scope>NUCLEOTIDE SEQUENCE</scope>
    <source>
        <strain evidence="2">HY-42-06</strain>
    </source>
</reference>
<dbReference type="EMBL" id="JAPQES010000003">
    <property type="protein sequence ID" value="MCY6370864.1"/>
    <property type="molecule type" value="Genomic_DNA"/>
</dbReference>
<dbReference type="InterPro" id="IPR012338">
    <property type="entry name" value="Beta-lactam/transpept-like"/>
</dbReference>
<dbReference type="RefSeq" id="WP_268049709.1">
    <property type="nucleotide sequence ID" value="NZ_JAPQES010000003.1"/>
</dbReference>
<evidence type="ECO:0000313" key="3">
    <source>
        <dbReference type="Proteomes" id="UP001079657"/>
    </source>
</evidence>
<accession>A0ABT4CP78</accession>
<name>A0ABT4CP78_9CLOT</name>
<dbReference type="Proteomes" id="UP001079657">
    <property type="component" value="Unassembled WGS sequence"/>
</dbReference>
<dbReference type="InterPro" id="IPR045155">
    <property type="entry name" value="Beta-lactam_cat"/>
</dbReference>
<protein>
    <submittedName>
        <fullName evidence="2">Serine hydrolase</fullName>
    </submittedName>
</protein>
<proteinExistence type="predicted"/>
<comment type="caution">
    <text evidence="2">The sequence shown here is derived from an EMBL/GenBank/DDBJ whole genome shotgun (WGS) entry which is preliminary data.</text>
</comment>
<feature type="domain" description="Beta-lactamase class A catalytic" evidence="1">
    <location>
        <begin position="89"/>
        <end position="213"/>
    </location>
</feature>
<keyword evidence="3" id="KW-1185">Reference proteome</keyword>
<gene>
    <name evidence="2" type="ORF">OXH55_09495</name>
</gene>
<sequence length="412" mass="48098">MKKNFMNLIVKSLLICMIAGVVNLGEFKIEAKAAGIQEQKDNLIEEILKKKPEVFGKILRNPDKYQVQILYTQIDRGENNVPSFRTFKYRVDKDKYFYPASSVKLSACVLALEKLNNLGIDKDTPLKIEKARPSQKSVYKDYSSQSKMPTIGNYIKKVFVVSDNDGFDRLYEFLGQEYYNETLWKKGYTDTLILHRLGNPMNYEENRYTNPFEFYKGDKVIYSQPMAYGQKAYTNKIRDTKKGKGYKSGGRHINGPKDFSKSNYFSIECLQGILKAVMFPEAVPEKRRFNLKKEDYEFLRKYMCMLPKECDNPKYNFKDSHVKYFMFGDTSKSIPKNMKIYNKIGCAYGYLVDNAYIVDESKGIEFLLTSVIYSNENDIFNDGKYEYYKVGMPFLANLGREIYKYEENGRKI</sequence>
<dbReference type="SUPFAM" id="SSF56601">
    <property type="entry name" value="beta-lactamase/transpeptidase-like"/>
    <property type="match status" value="1"/>
</dbReference>
<evidence type="ECO:0000259" key="1">
    <source>
        <dbReference type="Pfam" id="PF13354"/>
    </source>
</evidence>